<protein>
    <submittedName>
        <fullName evidence="1">Uncharacterized protein</fullName>
    </submittedName>
</protein>
<evidence type="ECO:0000313" key="1">
    <source>
        <dbReference type="EMBL" id="KAJ1200714.1"/>
    </source>
</evidence>
<accession>A0AAV7VJ82</accession>
<organism evidence="1 2">
    <name type="scientific">Pleurodeles waltl</name>
    <name type="common">Iberian ribbed newt</name>
    <dbReference type="NCBI Taxonomy" id="8319"/>
    <lineage>
        <taxon>Eukaryota</taxon>
        <taxon>Metazoa</taxon>
        <taxon>Chordata</taxon>
        <taxon>Craniata</taxon>
        <taxon>Vertebrata</taxon>
        <taxon>Euteleostomi</taxon>
        <taxon>Amphibia</taxon>
        <taxon>Batrachia</taxon>
        <taxon>Caudata</taxon>
        <taxon>Salamandroidea</taxon>
        <taxon>Salamandridae</taxon>
        <taxon>Pleurodelinae</taxon>
        <taxon>Pleurodeles</taxon>
    </lineage>
</organism>
<name>A0AAV7VJ82_PLEWA</name>
<dbReference type="AlphaFoldDB" id="A0AAV7VJ82"/>
<gene>
    <name evidence="1" type="ORF">NDU88_004535</name>
</gene>
<proteinExistence type="predicted"/>
<keyword evidence="2" id="KW-1185">Reference proteome</keyword>
<comment type="caution">
    <text evidence="1">The sequence shown here is derived from an EMBL/GenBank/DDBJ whole genome shotgun (WGS) entry which is preliminary data.</text>
</comment>
<reference evidence="1" key="1">
    <citation type="journal article" date="2022" name="bioRxiv">
        <title>Sequencing and chromosome-scale assembly of the giantPleurodeles waltlgenome.</title>
        <authorList>
            <person name="Brown T."/>
            <person name="Elewa A."/>
            <person name="Iarovenko S."/>
            <person name="Subramanian E."/>
            <person name="Araus A.J."/>
            <person name="Petzold A."/>
            <person name="Susuki M."/>
            <person name="Suzuki K.-i.T."/>
            <person name="Hayashi T."/>
            <person name="Toyoda A."/>
            <person name="Oliveira C."/>
            <person name="Osipova E."/>
            <person name="Leigh N.D."/>
            <person name="Simon A."/>
            <person name="Yun M.H."/>
        </authorList>
    </citation>
    <scope>NUCLEOTIDE SEQUENCE</scope>
    <source>
        <strain evidence="1">20211129_DDA</strain>
        <tissue evidence="1">Liver</tissue>
    </source>
</reference>
<dbReference type="Proteomes" id="UP001066276">
    <property type="component" value="Chromosome 2_1"/>
</dbReference>
<dbReference type="EMBL" id="JANPWB010000003">
    <property type="protein sequence ID" value="KAJ1200714.1"/>
    <property type="molecule type" value="Genomic_DNA"/>
</dbReference>
<sequence>MQTWRLLNKKLAKDLEQVTQSYFAENTGSLQSLLVLREAYKVTVRGEIIAGEVADKRHREKRLAKLETELTVLEQRYATHPTPDIKNQMNQTREEYNVVTQDKLLVQLADALHASGRQHRS</sequence>
<evidence type="ECO:0000313" key="2">
    <source>
        <dbReference type="Proteomes" id="UP001066276"/>
    </source>
</evidence>